<sequence length="266" mass="29281">MALGIAQSHFQILTAIGMVGIFIGWRGGMQRMAGFYDMPSATKHLAIGIVIGSFSGWFIDNLFVQQVVATGLVFIDRTVVFMILLGLAQSLLLHFILTRKGTINARACATSGWTLGLGLGALQSVYLMIRMANPLWPGFVSGFNLNMLLVGFWLVIHLPALEAILASWQGASIIEKRPWGVLWRTGVLRGFILIIATIGITSQPVLLIVMLPAAIYGFNIAGERWLPSALLPAIRQEFDRTSRASTRRRQEQSERIRGEIVSGEEE</sequence>
<keyword evidence="2" id="KW-0472">Membrane</keyword>
<feature type="transmembrane region" description="Helical" evidence="2">
    <location>
        <begin position="135"/>
        <end position="160"/>
    </location>
</feature>
<protein>
    <submittedName>
        <fullName evidence="3">Uncharacterized protein</fullName>
    </submittedName>
</protein>
<dbReference type="EMBL" id="KF901129">
    <property type="protein sequence ID" value="AIF19090.1"/>
    <property type="molecule type" value="Genomic_DNA"/>
</dbReference>
<keyword evidence="2" id="KW-1133">Transmembrane helix</keyword>
<evidence type="ECO:0000256" key="2">
    <source>
        <dbReference type="SAM" id="Phobius"/>
    </source>
</evidence>
<organism evidence="3">
    <name type="scientific">uncultured marine group II/III euryarchaeote KM3_85_D06</name>
    <dbReference type="NCBI Taxonomy" id="1456528"/>
    <lineage>
        <taxon>Archaea</taxon>
        <taxon>Methanobacteriati</taxon>
        <taxon>Methanobacteriota</taxon>
        <taxon>environmental samples</taxon>
    </lineage>
</organism>
<feature type="compositionally biased region" description="Basic and acidic residues" evidence="1">
    <location>
        <begin position="242"/>
        <end position="258"/>
    </location>
</feature>
<evidence type="ECO:0000256" key="1">
    <source>
        <dbReference type="SAM" id="MobiDB-lite"/>
    </source>
</evidence>
<reference evidence="3" key="1">
    <citation type="journal article" date="2014" name="Genome Biol. Evol.">
        <title>Pangenome evidence for extensive interdomain horizontal transfer affecting lineage core and shell genes in uncultured planktonic thaumarchaeota and euryarchaeota.</title>
        <authorList>
            <person name="Deschamps P."/>
            <person name="Zivanovic Y."/>
            <person name="Moreira D."/>
            <person name="Rodriguez-Valera F."/>
            <person name="Lopez-Garcia P."/>
        </authorList>
    </citation>
    <scope>NUCLEOTIDE SEQUENCE</scope>
</reference>
<feature type="region of interest" description="Disordered" evidence="1">
    <location>
        <begin position="242"/>
        <end position="266"/>
    </location>
</feature>
<feature type="transmembrane region" description="Helical" evidence="2">
    <location>
        <begin position="181"/>
        <end position="200"/>
    </location>
</feature>
<accession>A0A075HU48</accession>
<name>A0A075HU48_9EURY</name>
<feature type="transmembrane region" description="Helical" evidence="2">
    <location>
        <begin position="109"/>
        <end position="129"/>
    </location>
</feature>
<feature type="transmembrane region" description="Helical" evidence="2">
    <location>
        <begin position="41"/>
        <end position="59"/>
    </location>
</feature>
<evidence type="ECO:0000313" key="3">
    <source>
        <dbReference type="EMBL" id="AIF19090.1"/>
    </source>
</evidence>
<dbReference type="AlphaFoldDB" id="A0A075HU48"/>
<feature type="transmembrane region" description="Helical" evidence="2">
    <location>
        <begin position="12"/>
        <end position="29"/>
    </location>
</feature>
<proteinExistence type="predicted"/>
<keyword evidence="2" id="KW-0812">Transmembrane</keyword>
<feature type="transmembrane region" description="Helical" evidence="2">
    <location>
        <begin position="79"/>
        <end position="97"/>
    </location>
</feature>